<evidence type="ECO:0000313" key="4">
    <source>
        <dbReference type="Proteomes" id="UP000092730"/>
    </source>
</evidence>
<dbReference type="Pfam" id="PF00651">
    <property type="entry name" value="BTB"/>
    <property type="match status" value="1"/>
</dbReference>
<dbReference type="InterPro" id="IPR011333">
    <property type="entry name" value="SKP1/BTB/POZ_sf"/>
</dbReference>
<dbReference type="VEuPathDB" id="FungiDB:I302_01455"/>
<dbReference type="RefSeq" id="XP_019051012.1">
    <property type="nucleotide sequence ID" value="XM_019188134.1"/>
</dbReference>
<reference evidence="2" key="3">
    <citation type="submission" date="2014-01" db="EMBL/GenBank/DDBJ databases">
        <title>Evolution of pathogenesis and genome organization in the Tremellales.</title>
        <authorList>
            <person name="Cuomo C."/>
            <person name="Litvintseva A."/>
            <person name="Heitman J."/>
            <person name="Chen Y."/>
            <person name="Sun S."/>
            <person name="Springer D."/>
            <person name="Dromer F."/>
            <person name="Young S."/>
            <person name="Zeng Q."/>
            <person name="Chapman S."/>
            <person name="Gujja S."/>
            <person name="Saif S."/>
            <person name="Birren B."/>
        </authorList>
    </citation>
    <scope>NUCLEOTIDE SEQUENCE</scope>
    <source>
        <strain evidence="2">CBS 10118</strain>
    </source>
</reference>
<dbReference type="AlphaFoldDB" id="A0A1B9GFW1"/>
<reference evidence="3" key="4">
    <citation type="submission" date="2024-02" db="EMBL/GenBank/DDBJ databases">
        <title>Comparative genomics of Cryptococcus and Kwoniella reveals pathogenesis evolution and contrasting modes of karyotype evolution via chromosome fusion or intercentromeric recombination.</title>
        <authorList>
            <person name="Coelho M.A."/>
            <person name="David-Palma M."/>
            <person name="Shea T."/>
            <person name="Bowers K."/>
            <person name="McGinley-Smith S."/>
            <person name="Mohammad A.W."/>
            <person name="Gnirke A."/>
            <person name="Yurkov A.M."/>
            <person name="Nowrousian M."/>
            <person name="Sun S."/>
            <person name="Cuomo C.A."/>
            <person name="Heitman J."/>
        </authorList>
    </citation>
    <scope>NUCLEOTIDE SEQUENCE</scope>
    <source>
        <strain evidence="3">CBS 10118</strain>
    </source>
</reference>
<dbReference type="InterPro" id="IPR000210">
    <property type="entry name" value="BTB/POZ_dom"/>
</dbReference>
<dbReference type="EMBL" id="KI894018">
    <property type="protein sequence ID" value="OCF29942.1"/>
    <property type="molecule type" value="Genomic_DNA"/>
</dbReference>
<reference evidence="3" key="2">
    <citation type="submission" date="2013-07" db="EMBL/GenBank/DDBJ databases">
        <authorList>
            <consortium name="The Broad Institute Genome Sequencing Platform"/>
            <person name="Cuomo C."/>
            <person name="Litvintseva A."/>
            <person name="Chen Y."/>
            <person name="Heitman J."/>
            <person name="Sun S."/>
            <person name="Springer D."/>
            <person name="Dromer F."/>
            <person name="Young S.K."/>
            <person name="Zeng Q."/>
            <person name="Gargeya S."/>
            <person name="Fitzgerald M."/>
            <person name="Abouelleil A."/>
            <person name="Alvarado L."/>
            <person name="Berlin A.M."/>
            <person name="Chapman S.B."/>
            <person name="Dewar J."/>
            <person name="Goldberg J."/>
            <person name="Griggs A."/>
            <person name="Gujja S."/>
            <person name="Hansen M."/>
            <person name="Howarth C."/>
            <person name="Imamovic A."/>
            <person name="Larimer J."/>
            <person name="McCowan C."/>
            <person name="Murphy C."/>
            <person name="Pearson M."/>
            <person name="Priest M."/>
            <person name="Roberts A."/>
            <person name="Saif S."/>
            <person name="Shea T."/>
            <person name="Sykes S."/>
            <person name="Wortman J."/>
            <person name="Nusbaum C."/>
            <person name="Birren B."/>
        </authorList>
    </citation>
    <scope>NUCLEOTIDE SEQUENCE</scope>
    <source>
        <strain evidence="3">CBS 10118</strain>
    </source>
</reference>
<proteinExistence type="predicted"/>
<accession>A0A1B9GFW1</accession>
<evidence type="ECO:0000313" key="2">
    <source>
        <dbReference type="EMBL" id="OCF29942.1"/>
    </source>
</evidence>
<dbReference type="Proteomes" id="UP000092730">
    <property type="component" value="Chromosome 1"/>
</dbReference>
<gene>
    <name evidence="2" type="ORF">I302_01455</name>
    <name evidence="3" type="ORF">I302_102762</name>
</gene>
<feature type="domain" description="BTB" evidence="1">
    <location>
        <begin position="46"/>
        <end position="113"/>
    </location>
</feature>
<dbReference type="SUPFAM" id="SSF54695">
    <property type="entry name" value="POZ domain"/>
    <property type="match status" value="1"/>
</dbReference>
<dbReference type="KEGG" id="kbi:30205854"/>
<dbReference type="STRING" id="1296100.A0A1B9GFW1"/>
<name>A0A1B9GFW1_9TREE</name>
<dbReference type="OrthoDB" id="2574774at2759"/>
<organism evidence="2">
    <name type="scientific">Kwoniella bestiolae CBS 10118</name>
    <dbReference type="NCBI Taxonomy" id="1296100"/>
    <lineage>
        <taxon>Eukaryota</taxon>
        <taxon>Fungi</taxon>
        <taxon>Dikarya</taxon>
        <taxon>Basidiomycota</taxon>
        <taxon>Agaricomycotina</taxon>
        <taxon>Tremellomycetes</taxon>
        <taxon>Tremellales</taxon>
        <taxon>Cryptococcaceae</taxon>
        <taxon>Kwoniella</taxon>
    </lineage>
</organism>
<reference evidence="2" key="1">
    <citation type="submission" date="2013-07" db="EMBL/GenBank/DDBJ databases">
        <title>The Genome Sequence of Cryptococcus bestiolae CBS10118.</title>
        <authorList>
            <consortium name="The Broad Institute Genome Sequencing Platform"/>
            <person name="Cuomo C."/>
            <person name="Litvintseva A."/>
            <person name="Chen Y."/>
            <person name="Heitman J."/>
            <person name="Sun S."/>
            <person name="Springer D."/>
            <person name="Dromer F."/>
            <person name="Young S.K."/>
            <person name="Zeng Q."/>
            <person name="Gargeya S."/>
            <person name="Fitzgerald M."/>
            <person name="Abouelleil A."/>
            <person name="Alvarado L."/>
            <person name="Berlin A.M."/>
            <person name="Chapman S.B."/>
            <person name="Dewar J."/>
            <person name="Goldberg J."/>
            <person name="Griggs A."/>
            <person name="Gujja S."/>
            <person name="Hansen M."/>
            <person name="Howarth C."/>
            <person name="Imamovic A."/>
            <person name="Larimer J."/>
            <person name="McCowan C."/>
            <person name="Murphy C."/>
            <person name="Pearson M."/>
            <person name="Priest M."/>
            <person name="Roberts A."/>
            <person name="Saif S."/>
            <person name="Shea T."/>
            <person name="Sykes S."/>
            <person name="Wortman J."/>
            <person name="Nusbaum C."/>
            <person name="Birren B."/>
        </authorList>
    </citation>
    <scope>NUCLEOTIDE SEQUENCE [LARGE SCALE GENOMIC DNA]</scope>
    <source>
        <strain evidence="2">CBS 10118</strain>
    </source>
</reference>
<protein>
    <recommendedName>
        <fullName evidence="1">BTB domain-containing protein</fullName>
    </recommendedName>
</protein>
<dbReference type="EMBL" id="CP144541">
    <property type="protein sequence ID" value="WVW80776.1"/>
    <property type="molecule type" value="Genomic_DNA"/>
</dbReference>
<sequence>MPHLNRCFGLRKGESTALSSLKAVIDQDARDRSGAVKSSVRDEETEEGDECNFVLISSDGVPFKIQRYHLMSHSPVFRDMMTISSEMGSKGGSKDKSKNNEIQLCDEDTETFEVVSMFCKLISGEPLKHPEEDTDLANLICVHPFLVKYEAGQAMERLKLNLHKWAQGHPDIGISSSAFFFSGSFMDDLDLMVSVLKGEDRWYYTQPGQKGDNTKGGYDLDEFLSSPECGGVVGTDVLNIGSMHYKIFCSIKDKYKFALLRSLNSVEGGPSSKKDWEIVGDKFREIVVEVEKYDGLGR</sequence>
<dbReference type="GeneID" id="30205854"/>
<keyword evidence="4" id="KW-1185">Reference proteome</keyword>
<evidence type="ECO:0000259" key="1">
    <source>
        <dbReference type="Pfam" id="PF00651"/>
    </source>
</evidence>
<evidence type="ECO:0000313" key="3">
    <source>
        <dbReference type="EMBL" id="WVW80776.1"/>
    </source>
</evidence>
<dbReference type="Gene3D" id="3.30.710.10">
    <property type="entry name" value="Potassium Channel Kv1.1, Chain A"/>
    <property type="match status" value="1"/>
</dbReference>